<dbReference type="AlphaFoldDB" id="A0A6P8RQD9"/>
<dbReference type="InterPro" id="IPR041686">
    <property type="entry name" value="Znf-CCCH_3"/>
</dbReference>
<dbReference type="KEGG" id="gsh:117363690"/>
<feature type="region of interest" description="Disordered" evidence="1">
    <location>
        <begin position="299"/>
        <end position="335"/>
    </location>
</feature>
<evidence type="ECO:0000313" key="3">
    <source>
        <dbReference type="Proteomes" id="UP000515159"/>
    </source>
</evidence>
<gene>
    <name evidence="4" type="primary">C7H12orf50</name>
</gene>
<name>A0A6P8RQD9_GEOSA</name>
<dbReference type="InterPro" id="IPR040943">
    <property type="entry name" value="DUF5571"/>
</dbReference>
<protein>
    <submittedName>
        <fullName evidence="4">Uncharacterized protein C12orf50 homolog</fullName>
    </submittedName>
</protein>
<dbReference type="GO" id="GO:0016973">
    <property type="term" value="P:poly(A)+ mRNA export from nucleus"/>
    <property type="evidence" value="ECO:0007669"/>
    <property type="project" value="TreeGrafter"/>
</dbReference>
<dbReference type="Proteomes" id="UP000515159">
    <property type="component" value="Chromosome 7"/>
</dbReference>
<dbReference type="OrthoDB" id="5395350at2759"/>
<proteinExistence type="predicted"/>
<evidence type="ECO:0000256" key="1">
    <source>
        <dbReference type="SAM" id="MobiDB-lite"/>
    </source>
</evidence>
<feature type="domain" description="Zinc-finger CCCH" evidence="2">
    <location>
        <begin position="1"/>
        <end position="52"/>
    </location>
</feature>
<dbReference type="RefSeq" id="XP_033807710.1">
    <property type="nucleotide sequence ID" value="XM_033951819.1"/>
</dbReference>
<keyword evidence="3" id="KW-1185">Reference proteome</keyword>
<organism evidence="3 4">
    <name type="scientific">Geotrypetes seraphini</name>
    <name type="common">Gaboon caecilian</name>
    <name type="synonym">Caecilia seraphini</name>
    <dbReference type="NCBI Taxonomy" id="260995"/>
    <lineage>
        <taxon>Eukaryota</taxon>
        <taxon>Metazoa</taxon>
        <taxon>Chordata</taxon>
        <taxon>Craniata</taxon>
        <taxon>Vertebrata</taxon>
        <taxon>Euteleostomi</taxon>
        <taxon>Amphibia</taxon>
        <taxon>Gymnophiona</taxon>
        <taxon>Geotrypetes</taxon>
    </lineage>
</organism>
<dbReference type="PANTHER" id="PTHR15725:SF1">
    <property type="entry name" value="RIKEN CDNA 1700017N19 GENE"/>
    <property type="match status" value="1"/>
</dbReference>
<feature type="compositionally biased region" description="Polar residues" evidence="1">
    <location>
        <begin position="312"/>
        <end position="325"/>
    </location>
</feature>
<dbReference type="FunCoup" id="A0A6P8RQD9">
    <property type="interactions" value="4"/>
</dbReference>
<evidence type="ECO:0000259" key="2">
    <source>
        <dbReference type="Pfam" id="PF15663"/>
    </source>
</evidence>
<dbReference type="Pfam" id="PF17732">
    <property type="entry name" value="DUF5571"/>
    <property type="match status" value="1"/>
</dbReference>
<sequence length="409" mass="45249">METQKPCGIVPCFWENQPSGCTKISCCFHHSKPRCINGLFLPPSGNTNVKTETQEGIAADHTEDSQKSQESISRPVHPPLIITINLDDEEEEEDKEDACNLRTQTPEEIEEEKAIREMCCKSGEYYRTSLTHEDHAATSSVSPALEHKLLKPLEAGRDLQEGDGLAVPSKLRVFEGREAVAAFEGNTKTDLGAVEKGGGDCYMPQNNRYSKPQKSDSSTEKYKLRGSKYPFARDAVKVSHLTPSLPTGSLNKGNVVNAAIHDMVESKENPSTTMNDIEPAKKENFKRVRKKQWVYEAPRIFPTPQTGKGVVRNTSQNPSAPNRSPATPREPNETLGTAEEQKLNHSIDQSSSACYTPSGWRKKIKATSPPSKSEKIYSAPFISMESEAAIVGKMLTHVFKSCKLGLKRE</sequence>
<dbReference type="GeneID" id="117363690"/>
<dbReference type="Pfam" id="PF15663">
    <property type="entry name" value="zf-CCCH_3"/>
    <property type="match status" value="1"/>
</dbReference>
<feature type="compositionally biased region" description="Basic and acidic residues" evidence="1">
    <location>
        <begin position="58"/>
        <end position="67"/>
    </location>
</feature>
<dbReference type="InParanoid" id="A0A6P8RQD9"/>
<evidence type="ECO:0000313" key="4">
    <source>
        <dbReference type="RefSeq" id="XP_033807710.1"/>
    </source>
</evidence>
<dbReference type="PANTHER" id="PTHR15725">
    <property type="entry name" value="ZN-FINGER, C-X8-C-X5-C-X3-H TYPE-CONTAINING"/>
    <property type="match status" value="1"/>
</dbReference>
<dbReference type="CTD" id="500827"/>
<reference evidence="4" key="1">
    <citation type="submission" date="2025-08" db="UniProtKB">
        <authorList>
            <consortium name="RefSeq"/>
        </authorList>
    </citation>
    <scope>IDENTIFICATION</scope>
</reference>
<feature type="region of interest" description="Disordered" evidence="1">
    <location>
        <begin position="58"/>
        <end position="77"/>
    </location>
</feature>
<accession>A0A6P8RQD9</accession>